<dbReference type="EC" id="3.2.1.-" evidence="7"/>
<dbReference type="PANTHER" id="PTHR11742:SF6">
    <property type="entry name" value="MANNOSYL-OLIGOSACCHARIDE ALPHA-1,2-MANNOSIDASE IA-RELATED"/>
    <property type="match status" value="1"/>
</dbReference>
<dbReference type="InterPro" id="IPR050749">
    <property type="entry name" value="Glycosyl_Hydrolase_47"/>
</dbReference>
<feature type="disulfide bond" evidence="6">
    <location>
        <begin position="271"/>
        <end position="311"/>
    </location>
</feature>
<evidence type="ECO:0000256" key="2">
    <source>
        <dbReference type="ARBA" id="ARBA00004922"/>
    </source>
</evidence>
<dbReference type="GO" id="GO:0005975">
    <property type="term" value="P:carbohydrate metabolic process"/>
    <property type="evidence" value="ECO:0007669"/>
    <property type="project" value="InterPro"/>
</dbReference>
<keyword evidence="5 6" id="KW-1015">Disulfide bond</keyword>
<evidence type="ECO:0000313" key="8">
    <source>
        <dbReference type="Proteomes" id="UP000095280"/>
    </source>
</evidence>
<organism evidence="8 9">
    <name type="scientific">Macrostomum lignano</name>
    <dbReference type="NCBI Taxonomy" id="282301"/>
    <lineage>
        <taxon>Eukaryota</taxon>
        <taxon>Metazoa</taxon>
        <taxon>Spiralia</taxon>
        <taxon>Lophotrochozoa</taxon>
        <taxon>Platyhelminthes</taxon>
        <taxon>Rhabditophora</taxon>
        <taxon>Macrostomorpha</taxon>
        <taxon>Macrostomida</taxon>
        <taxon>Macrostomidae</taxon>
        <taxon>Macrostomum</taxon>
    </lineage>
</organism>
<comment type="cofactor">
    <cofactor evidence="1">
        <name>Ca(2+)</name>
        <dbReference type="ChEBI" id="CHEBI:29108"/>
    </cofactor>
</comment>
<proteinExistence type="inferred from homology"/>
<dbReference type="GO" id="GO:0005509">
    <property type="term" value="F:calcium ion binding"/>
    <property type="evidence" value="ECO:0007669"/>
    <property type="project" value="InterPro"/>
</dbReference>
<keyword evidence="7" id="KW-0326">Glycosidase</keyword>
<name>A0A1I8FC30_9PLAT</name>
<evidence type="ECO:0000256" key="3">
    <source>
        <dbReference type="ARBA" id="ARBA00007658"/>
    </source>
</evidence>
<sequence>HPEHHQAAAAGAPAAASAGPVNHTVLAMRDKVRDMMRFAWTSYERYAWGMNELRPSANRRPIVDAVDTLYMNEFARRVSVFEMNIRFIGGLLSVYYMSGDRLFVDKAVQLADPVTAGIQYAHWHSLRFGEFETKVGKNYNWAAGSCSILSEIGTLHMEFAALSEITASMLDKVLKIRSILAKANKPNGLYPNYIHPSTASWLGDSFYEYLIKRVAPFGQSGCRSKQLFDESLPGIERHMLRTSDFSSAALLGRRKIRSHSGEEDGSFGLLCRRVMFALGAHETRQSAASSSTSNRSLINGFKLGRRITATCRESYERTAVKLGPESFRFDSGVEAVAVRVPEKVMLMMGLQGTPLVIKQSVNRGKLFLHVAINARTIKNIATGPGMLCAHLKPTAGPKPAIQACGMCTLLPSPGKDDVQQSYFLAETLKYLYLIFSA</sequence>
<evidence type="ECO:0000313" key="9">
    <source>
        <dbReference type="WBParaSite" id="maker-unitig_28028-snap-gene-0.2-mRNA-1"/>
    </source>
</evidence>
<evidence type="ECO:0000256" key="5">
    <source>
        <dbReference type="ARBA" id="ARBA00023157"/>
    </source>
</evidence>
<dbReference type="PRINTS" id="PR00747">
    <property type="entry name" value="GLYHDRLASE47"/>
</dbReference>
<dbReference type="Proteomes" id="UP000095280">
    <property type="component" value="Unplaced"/>
</dbReference>
<evidence type="ECO:0000256" key="1">
    <source>
        <dbReference type="ARBA" id="ARBA00001913"/>
    </source>
</evidence>
<dbReference type="AlphaFoldDB" id="A0A1I8FC30"/>
<dbReference type="InterPro" id="IPR012341">
    <property type="entry name" value="6hp_glycosidase-like_sf"/>
</dbReference>
<dbReference type="Gene3D" id="1.50.10.10">
    <property type="match status" value="2"/>
</dbReference>
<accession>A0A1I8FC30</accession>
<protein>
    <recommendedName>
        <fullName evidence="7">alpha-1,2-Mannosidase</fullName>
        <ecNumber evidence="7">3.2.1.-</ecNumber>
    </recommendedName>
</protein>
<reference evidence="9" key="1">
    <citation type="submission" date="2016-11" db="UniProtKB">
        <authorList>
            <consortium name="WormBaseParasite"/>
        </authorList>
    </citation>
    <scope>IDENTIFICATION</scope>
</reference>
<dbReference type="SUPFAM" id="SSF48225">
    <property type="entry name" value="Seven-hairpin glycosidases"/>
    <property type="match status" value="1"/>
</dbReference>
<dbReference type="GO" id="GO:0005783">
    <property type="term" value="C:endoplasmic reticulum"/>
    <property type="evidence" value="ECO:0007669"/>
    <property type="project" value="TreeGrafter"/>
</dbReference>
<comment type="similarity">
    <text evidence="3 7">Belongs to the glycosyl hydrolase 47 family.</text>
</comment>
<evidence type="ECO:0000256" key="6">
    <source>
        <dbReference type="PIRSR" id="PIRSR601382-3"/>
    </source>
</evidence>
<evidence type="ECO:0000256" key="7">
    <source>
        <dbReference type="RuleBase" id="RU361193"/>
    </source>
</evidence>
<dbReference type="GO" id="GO:0000139">
    <property type="term" value="C:Golgi membrane"/>
    <property type="evidence" value="ECO:0007669"/>
    <property type="project" value="TreeGrafter"/>
</dbReference>
<dbReference type="InterPro" id="IPR036026">
    <property type="entry name" value="Seven-hairpin_glycosidases"/>
</dbReference>
<dbReference type="PANTHER" id="PTHR11742">
    <property type="entry name" value="MANNOSYL-OLIGOSACCHARIDE ALPHA-1,2-MANNOSIDASE-RELATED"/>
    <property type="match status" value="1"/>
</dbReference>
<dbReference type="GO" id="GO:0004571">
    <property type="term" value="F:mannosyl-oligosaccharide 1,2-alpha-mannosidase activity"/>
    <property type="evidence" value="ECO:0007669"/>
    <property type="project" value="InterPro"/>
</dbReference>
<evidence type="ECO:0000256" key="4">
    <source>
        <dbReference type="ARBA" id="ARBA00022801"/>
    </source>
</evidence>
<comment type="pathway">
    <text evidence="2">Protein modification; protein glycosylation.</text>
</comment>
<dbReference type="WBParaSite" id="maker-unitig_28028-snap-gene-0.2-mRNA-1">
    <property type="protein sequence ID" value="maker-unitig_28028-snap-gene-0.2-mRNA-1"/>
    <property type="gene ID" value="maker-unitig_28028-snap-gene-0.2"/>
</dbReference>
<keyword evidence="8" id="KW-1185">Reference proteome</keyword>
<dbReference type="Pfam" id="PF01532">
    <property type="entry name" value="Glyco_hydro_47"/>
    <property type="match status" value="2"/>
</dbReference>
<dbReference type="InterPro" id="IPR001382">
    <property type="entry name" value="Glyco_hydro_47"/>
</dbReference>
<keyword evidence="4 7" id="KW-0378">Hydrolase</keyword>